<evidence type="ECO:0000256" key="8">
    <source>
        <dbReference type="ARBA" id="ARBA00023033"/>
    </source>
</evidence>
<dbReference type="PRINTS" id="PR00463">
    <property type="entry name" value="EP450I"/>
</dbReference>
<evidence type="ECO:0000256" key="5">
    <source>
        <dbReference type="ARBA" id="ARBA00022723"/>
    </source>
</evidence>
<dbReference type="EMBL" id="LATX01000503">
    <property type="protein sequence ID" value="KTB46071.1"/>
    <property type="molecule type" value="Genomic_DNA"/>
</dbReference>
<evidence type="ECO:0000313" key="9">
    <source>
        <dbReference type="EMBL" id="KTB46071.1"/>
    </source>
</evidence>
<dbReference type="InterPro" id="IPR036396">
    <property type="entry name" value="Cyt_P450_sf"/>
</dbReference>
<dbReference type="GO" id="GO:0005506">
    <property type="term" value="F:iron ion binding"/>
    <property type="evidence" value="ECO:0007669"/>
    <property type="project" value="InterPro"/>
</dbReference>
<evidence type="ECO:0000256" key="2">
    <source>
        <dbReference type="ARBA" id="ARBA00005179"/>
    </source>
</evidence>
<dbReference type="GO" id="GO:0020037">
    <property type="term" value="F:heme binding"/>
    <property type="evidence" value="ECO:0007669"/>
    <property type="project" value="InterPro"/>
</dbReference>
<protein>
    <submittedName>
        <fullName evidence="9">Putative OrdA protein</fullName>
    </submittedName>
</protein>
<dbReference type="SUPFAM" id="SSF48264">
    <property type="entry name" value="Cytochrome P450"/>
    <property type="match status" value="1"/>
</dbReference>
<name>A0A0W0GC06_MONRR</name>
<sequence>MSFFRRNPALPPGPSPLPLLGNVFDMPSGQEWLTFAEWGRKYGGICSVTLMGQPMIIINSADIMAELDKKSAIYSDRPRLEMGGELVGYSKTLVLVPYGDRFRNYRRYISRLIGTPKAMSKFYPMEETEMHRFLQRVAHNPDDLSQHLRKTSGAIIMKLTYGIDVLERDDPFVELIEHANDNFNIATAPGAFLVDVFPSLKHIPPGFPGGGFHELAHKWAKAFNDMVEVPYAHTKHLMSLGKAPVSFVTSSLENEDKLSEEEIFEIKHTAASLYGAGADTTVSAQYAFFLAMVRHPEVQRKAQAEIDAVAGNDRLPSFGDKEHLPYVNAVLSEALRWNSVAPTGVPHRATEDGMIGGYFIPKGSIIITNLWFVL</sequence>
<proteinExistence type="inferred from homology"/>
<evidence type="ECO:0000256" key="6">
    <source>
        <dbReference type="ARBA" id="ARBA00023002"/>
    </source>
</evidence>
<comment type="pathway">
    <text evidence="2">Secondary metabolite biosynthesis.</text>
</comment>
<keyword evidence="8" id="KW-0503">Monooxygenase</keyword>
<dbReference type="Pfam" id="PF00067">
    <property type="entry name" value="p450"/>
    <property type="match status" value="1"/>
</dbReference>
<evidence type="ECO:0000313" key="10">
    <source>
        <dbReference type="Proteomes" id="UP000054988"/>
    </source>
</evidence>
<dbReference type="CDD" id="cd11065">
    <property type="entry name" value="CYP64-like"/>
    <property type="match status" value="1"/>
</dbReference>
<dbReference type="GO" id="GO:0016705">
    <property type="term" value="F:oxidoreductase activity, acting on paired donors, with incorporation or reduction of molecular oxygen"/>
    <property type="evidence" value="ECO:0007669"/>
    <property type="project" value="InterPro"/>
</dbReference>
<keyword evidence="7" id="KW-0408">Iron</keyword>
<dbReference type="InterPro" id="IPR001128">
    <property type="entry name" value="Cyt_P450"/>
</dbReference>
<dbReference type="Proteomes" id="UP000054988">
    <property type="component" value="Unassembled WGS sequence"/>
</dbReference>
<dbReference type="InterPro" id="IPR002401">
    <property type="entry name" value="Cyt_P450_E_grp-I"/>
</dbReference>
<organism evidence="9 10">
    <name type="scientific">Moniliophthora roreri</name>
    <name type="common">Frosty pod rot fungus</name>
    <name type="synonym">Monilia roreri</name>
    <dbReference type="NCBI Taxonomy" id="221103"/>
    <lineage>
        <taxon>Eukaryota</taxon>
        <taxon>Fungi</taxon>
        <taxon>Dikarya</taxon>
        <taxon>Basidiomycota</taxon>
        <taxon>Agaricomycotina</taxon>
        <taxon>Agaricomycetes</taxon>
        <taxon>Agaricomycetidae</taxon>
        <taxon>Agaricales</taxon>
        <taxon>Marasmiineae</taxon>
        <taxon>Marasmiaceae</taxon>
        <taxon>Moniliophthora</taxon>
    </lineage>
</organism>
<evidence type="ECO:0000256" key="1">
    <source>
        <dbReference type="ARBA" id="ARBA00001971"/>
    </source>
</evidence>
<evidence type="ECO:0000256" key="7">
    <source>
        <dbReference type="ARBA" id="ARBA00023004"/>
    </source>
</evidence>
<accession>A0A0W0GC06</accession>
<comment type="cofactor">
    <cofactor evidence="1">
        <name>heme</name>
        <dbReference type="ChEBI" id="CHEBI:30413"/>
    </cofactor>
</comment>
<evidence type="ECO:0000256" key="3">
    <source>
        <dbReference type="ARBA" id="ARBA00010617"/>
    </source>
</evidence>
<comment type="similarity">
    <text evidence="3">Belongs to the cytochrome P450 family.</text>
</comment>
<evidence type="ECO:0000256" key="4">
    <source>
        <dbReference type="ARBA" id="ARBA00022617"/>
    </source>
</evidence>
<keyword evidence="6" id="KW-0560">Oxidoreductase</keyword>
<dbReference type="PANTHER" id="PTHR46300">
    <property type="entry name" value="P450, PUTATIVE (EUROFUNG)-RELATED-RELATED"/>
    <property type="match status" value="1"/>
</dbReference>
<keyword evidence="5" id="KW-0479">Metal-binding</keyword>
<keyword evidence="4" id="KW-0349">Heme</keyword>
<comment type="caution">
    <text evidence="9">The sequence shown here is derived from an EMBL/GenBank/DDBJ whole genome shotgun (WGS) entry which is preliminary data.</text>
</comment>
<reference evidence="9 10" key="1">
    <citation type="submission" date="2015-12" db="EMBL/GenBank/DDBJ databases">
        <title>Draft genome sequence of Moniliophthora roreri, the causal agent of frosty pod rot of cacao.</title>
        <authorList>
            <person name="Aime M.C."/>
            <person name="Diaz-Valderrama J.R."/>
            <person name="Kijpornyongpan T."/>
            <person name="Phillips-Mora W."/>
        </authorList>
    </citation>
    <scope>NUCLEOTIDE SEQUENCE [LARGE SCALE GENOMIC DNA]</scope>
    <source>
        <strain evidence="9 10">MCA 2952</strain>
    </source>
</reference>
<dbReference type="Gene3D" id="1.10.630.10">
    <property type="entry name" value="Cytochrome P450"/>
    <property type="match status" value="1"/>
</dbReference>
<dbReference type="PANTHER" id="PTHR46300:SF7">
    <property type="entry name" value="P450, PUTATIVE (EUROFUNG)-RELATED"/>
    <property type="match status" value="1"/>
</dbReference>
<gene>
    <name evidence="9" type="ORF">WG66_1352</name>
</gene>
<dbReference type="InterPro" id="IPR050364">
    <property type="entry name" value="Cytochrome_P450_fung"/>
</dbReference>
<dbReference type="GO" id="GO:0004497">
    <property type="term" value="F:monooxygenase activity"/>
    <property type="evidence" value="ECO:0007669"/>
    <property type="project" value="UniProtKB-KW"/>
</dbReference>
<dbReference type="AlphaFoldDB" id="A0A0W0GC06"/>